<sequence length="106" mass="11515">MRVAFVEDEAGDDDPVSYENGKIVAVEWDAPLPAEFWEDAHELIAPAVAADMKRQSDELRGRNENYREDVLQQVTPSNHGPSLDAERAVASALVAYVSGAVDQCAG</sequence>
<gene>
    <name evidence="1" type="ORF">SSP0437_LOCUS1909</name>
</gene>
<dbReference type="EMBL" id="HBGL01002492">
    <property type="protein sequence ID" value="CAD9288879.1"/>
    <property type="molecule type" value="Transcribed_RNA"/>
</dbReference>
<proteinExistence type="predicted"/>
<name>A0A7S1YBQ9_9EUKA</name>
<protein>
    <submittedName>
        <fullName evidence="1">Uncharacterized protein</fullName>
    </submittedName>
</protein>
<organism evidence="1">
    <name type="scientific">Sexangularia sp. CB-2014</name>
    <dbReference type="NCBI Taxonomy" id="1486929"/>
    <lineage>
        <taxon>Eukaryota</taxon>
        <taxon>Amoebozoa</taxon>
        <taxon>Tubulinea</taxon>
        <taxon>Elardia</taxon>
        <taxon>Arcellinida</taxon>
        <taxon>Arcellinida incertae sedis</taxon>
        <taxon>Sexangularia</taxon>
    </lineage>
</organism>
<evidence type="ECO:0000313" key="1">
    <source>
        <dbReference type="EMBL" id="CAD9288879.1"/>
    </source>
</evidence>
<accession>A0A7S1YBQ9</accession>
<reference evidence="1" key="1">
    <citation type="submission" date="2021-01" db="EMBL/GenBank/DDBJ databases">
        <authorList>
            <person name="Corre E."/>
            <person name="Pelletier E."/>
            <person name="Niang G."/>
            <person name="Scheremetjew M."/>
            <person name="Finn R."/>
            <person name="Kale V."/>
            <person name="Holt S."/>
            <person name="Cochrane G."/>
            <person name="Meng A."/>
            <person name="Brown T."/>
            <person name="Cohen L."/>
        </authorList>
    </citation>
    <scope>NUCLEOTIDE SEQUENCE</scope>
    <source>
        <strain evidence="1">ATCC 50979</strain>
    </source>
</reference>
<dbReference type="AlphaFoldDB" id="A0A7S1YBQ9"/>